<dbReference type="PANTHER" id="PTHR43479">
    <property type="entry name" value="ACREF/ENVCD OPERON REPRESSOR-RELATED"/>
    <property type="match status" value="1"/>
</dbReference>
<evidence type="ECO:0000259" key="3">
    <source>
        <dbReference type="PROSITE" id="PS50977"/>
    </source>
</evidence>
<dbReference type="InterPro" id="IPR009057">
    <property type="entry name" value="Homeodomain-like_sf"/>
</dbReference>
<evidence type="ECO:0000256" key="1">
    <source>
        <dbReference type="ARBA" id="ARBA00023125"/>
    </source>
</evidence>
<keyword evidence="5" id="KW-1185">Reference proteome</keyword>
<dbReference type="InterPro" id="IPR050624">
    <property type="entry name" value="HTH-type_Tx_Regulator"/>
</dbReference>
<dbReference type="PROSITE" id="PS50977">
    <property type="entry name" value="HTH_TETR_2"/>
    <property type="match status" value="1"/>
</dbReference>
<organism evidence="4 5">
    <name type="scientific">Hujiaoplasma nucleasis</name>
    <dbReference type="NCBI Taxonomy" id="2725268"/>
    <lineage>
        <taxon>Bacteria</taxon>
        <taxon>Bacillati</taxon>
        <taxon>Mycoplasmatota</taxon>
        <taxon>Mollicutes</taxon>
        <taxon>Candidatus Izemoplasmatales</taxon>
        <taxon>Hujiaoplasmataceae</taxon>
        <taxon>Hujiaoplasma</taxon>
    </lineage>
</organism>
<gene>
    <name evidence="4" type="ORF">HF295_08680</name>
</gene>
<dbReference type="GO" id="GO:0003677">
    <property type="term" value="F:DNA binding"/>
    <property type="evidence" value="ECO:0007669"/>
    <property type="project" value="UniProtKB-UniRule"/>
</dbReference>
<dbReference type="Gene3D" id="1.10.357.10">
    <property type="entry name" value="Tetracycline Repressor, domain 2"/>
    <property type="match status" value="1"/>
</dbReference>
<dbReference type="EMBL" id="CP051151">
    <property type="protein sequence ID" value="QLY40926.1"/>
    <property type="molecule type" value="Genomic_DNA"/>
</dbReference>
<dbReference type="SUPFAM" id="SSF46689">
    <property type="entry name" value="Homeodomain-like"/>
    <property type="match status" value="1"/>
</dbReference>
<reference evidence="4 5" key="1">
    <citation type="submission" date="2020-04" db="EMBL/GenBank/DDBJ databases">
        <authorList>
            <person name="Zheng R.K."/>
            <person name="Sun C.M."/>
        </authorList>
    </citation>
    <scope>NUCLEOTIDE SEQUENCE [LARGE SCALE GENOMIC DNA]</scope>
    <source>
        <strain evidence="5">zrk29</strain>
    </source>
</reference>
<evidence type="ECO:0000313" key="5">
    <source>
        <dbReference type="Proteomes" id="UP000512167"/>
    </source>
</evidence>
<evidence type="ECO:0000256" key="2">
    <source>
        <dbReference type="PROSITE-ProRule" id="PRU00335"/>
    </source>
</evidence>
<dbReference type="Pfam" id="PF00440">
    <property type="entry name" value="TetR_N"/>
    <property type="match status" value="1"/>
</dbReference>
<dbReference type="AlphaFoldDB" id="A0A7L6N3U2"/>
<sequence>MLTTKDKILDSVISFIKDEPTLKQVSMSQIAERAGIGKSTVYDYFETKDALVEETYLYLFDKYHKILLQEIDMTSYKETMIRQLSLILEVVEDAKIIMEAIMAAQNELVVFNYKHCSTKIQSIQKAMENRFGQIFILGTQENIIHVTNKPYASNIIQALISGLMFQYTDGKIDISRQGLLELIYEEMVKVLN</sequence>
<dbReference type="InterPro" id="IPR001647">
    <property type="entry name" value="HTH_TetR"/>
</dbReference>
<dbReference type="KEGG" id="tbk:HF295_08680"/>
<dbReference type="RefSeq" id="WP_312031782.1">
    <property type="nucleotide sequence ID" value="NZ_CP051151.1"/>
</dbReference>
<dbReference type="PANTHER" id="PTHR43479:SF11">
    <property type="entry name" value="ACREF_ENVCD OPERON REPRESSOR-RELATED"/>
    <property type="match status" value="1"/>
</dbReference>
<feature type="domain" description="HTH tetR-type" evidence="3">
    <location>
        <begin position="2"/>
        <end position="63"/>
    </location>
</feature>
<protein>
    <submittedName>
        <fullName evidence="4">TetR/AcrR family transcriptional regulator</fullName>
    </submittedName>
</protein>
<dbReference type="Proteomes" id="UP000512167">
    <property type="component" value="Chromosome"/>
</dbReference>
<keyword evidence="1 2" id="KW-0238">DNA-binding</keyword>
<proteinExistence type="predicted"/>
<feature type="DNA-binding region" description="H-T-H motif" evidence="2">
    <location>
        <begin position="26"/>
        <end position="45"/>
    </location>
</feature>
<accession>A0A7L6N3U2</accession>
<name>A0A7L6N3U2_9MOLU</name>
<evidence type="ECO:0000313" key="4">
    <source>
        <dbReference type="EMBL" id="QLY40926.1"/>
    </source>
</evidence>